<keyword evidence="1" id="KW-0472">Membrane</keyword>
<accession>A0A5E7C8C5</accession>
<proteinExistence type="predicted"/>
<dbReference type="EMBL" id="CABVHX010000009">
    <property type="protein sequence ID" value="VVO01073.1"/>
    <property type="molecule type" value="Genomic_DNA"/>
</dbReference>
<protein>
    <submittedName>
        <fullName evidence="2">Uncharacterized protein</fullName>
    </submittedName>
</protein>
<sequence>MSNSSLSKMEKVHLGVQILAQATTVIAAFVIAVWGYYSTVYVKKEKEVTEYTLKELHQKTTQKPHIQAKVESTVQRLADGQKLLLVRVILSNLGNKESKVTLDNDALTLVPVTFAEGRPIYQKPTNLLSGRYPGTFNRAPLRFVNVGAGESYEITFVQKLENPGIYLIHFLALNGIDPPTEEFSVTGGLPYKYSVGVDQYVVVE</sequence>
<dbReference type="RefSeq" id="WP_150603227.1">
    <property type="nucleotide sequence ID" value="NZ_CABVHX010000009.1"/>
</dbReference>
<organism evidence="2 3">
    <name type="scientific">Pseudomonas fluorescens</name>
    <dbReference type="NCBI Taxonomy" id="294"/>
    <lineage>
        <taxon>Bacteria</taxon>
        <taxon>Pseudomonadati</taxon>
        <taxon>Pseudomonadota</taxon>
        <taxon>Gammaproteobacteria</taxon>
        <taxon>Pseudomonadales</taxon>
        <taxon>Pseudomonadaceae</taxon>
        <taxon>Pseudomonas</taxon>
    </lineage>
</organism>
<keyword evidence="1" id="KW-1133">Transmembrane helix</keyword>
<feature type="transmembrane region" description="Helical" evidence="1">
    <location>
        <begin position="12"/>
        <end position="37"/>
    </location>
</feature>
<keyword evidence="1" id="KW-0812">Transmembrane</keyword>
<dbReference type="AlphaFoldDB" id="A0A5E7C8C5"/>
<evidence type="ECO:0000313" key="2">
    <source>
        <dbReference type="EMBL" id="VVO01073.1"/>
    </source>
</evidence>
<name>A0A5E7C8C5_PSEFL</name>
<dbReference type="Proteomes" id="UP000325375">
    <property type="component" value="Unassembled WGS sequence"/>
</dbReference>
<evidence type="ECO:0000313" key="3">
    <source>
        <dbReference type="Proteomes" id="UP000325375"/>
    </source>
</evidence>
<gene>
    <name evidence="2" type="ORF">PS718_02669</name>
</gene>
<evidence type="ECO:0000256" key="1">
    <source>
        <dbReference type="SAM" id="Phobius"/>
    </source>
</evidence>
<reference evidence="2 3" key="1">
    <citation type="submission" date="2019-09" db="EMBL/GenBank/DDBJ databases">
        <authorList>
            <person name="Chandra G."/>
            <person name="Truman W A."/>
        </authorList>
    </citation>
    <scope>NUCLEOTIDE SEQUENCE [LARGE SCALE GENOMIC DNA]</scope>
    <source>
        <strain evidence="2">PS718</strain>
    </source>
</reference>